<sequence>MAQSPSMAALAMSATTGGTELTQAEAELWCHNFGYLKSMALQCAIKLGIPTAIHRLGGAASLAELCSTLPVAASKRPCLSRIMTFLAASGIFREKKKIIPDAEPLYHLTTASRLLVDDDDSDDAGGRRTCVAQLLTLCSSPSYFAASQNLAAWLQKEDADSDGEAAAAATPFAMAHGGAGFYDAVGRDAAFGACFDGAMGSDTGFVSGIVVREHGEVFDGVATVVDVGGHDGTAARAIAKAFPHVRCTTVLDLPRVVDAAMATATADGNDDGTVEFVAGDMREFIPPADAVLFKDSDTVSKCVLHNWSDEDCVQILKRAKKAISAREPKGKVVITEVVLASPSNKQTLEAQLLMDLCMMVVLEGKERTEEAWHKIFLDAGFTRYKITPISGTTRSLIEVFP</sequence>
<evidence type="ECO:0000256" key="4">
    <source>
        <dbReference type="PIRSR" id="PIRSR005739-1"/>
    </source>
</evidence>
<evidence type="ECO:0000259" key="6">
    <source>
        <dbReference type="Pfam" id="PF08100"/>
    </source>
</evidence>
<protein>
    <submittedName>
        <fullName evidence="7">Uncharacterized protein</fullName>
    </submittedName>
</protein>
<evidence type="ECO:0000256" key="3">
    <source>
        <dbReference type="ARBA" id="ARBA00022691"/>
    </source>
</evidence>
<keyword evidence="3" id="KW-0949">S-adenosyl-L-methionine</keyword>
<dbReference type="InterPro" id="IPR012967">
    <property type="entry name" value="COMT_dimerisation"/>
</dbReference>
<reference evidence="7 8" key="2">
    <citation type="submission" date="2024-10" db="EMBL/GenBank/DDBJ databases">
        <authorList>
            <person name="Ryan C."/>
        </authorList>
    </citation>
    <scope>NUCLEOTIDE SEQUENCE [LARGE SCALE GENOMIC DNA]</scope>
</reference>
<dbReference type="AlphaFoldDB" id="A0ABC9FL68"/>
<dbReference type="InterPro" id="IPR036388">
    <property type="entry name" value="WH-like_DNA-bd_sf"/>
</dbReference>
<dbReference type="Proteomes" id="UP001497457">
    <property type="component" value="Chromosome 6rd"/>
</dbReference>
<dbReference type="GO" id="GO:0008168">
    <property type="term" value="F:methyltransferase activity"/>
    <property type="evidence" value="ECO:0007669"/>
    <property type="project" value="UniProtKB-KW"/>
</dbReference>
<dbReference type="Pfam" id="PF00891">
    <property type="entry name" value="Methyltransf_2"/>
    <property type="match status" value="1"/>
</dbReference>
<dbReference type="GO" id="GO:0032259">
    <property type="term" value="P:methylation"/>
    <property type="evidence" value="ECO:0007669"/>
    <property type="project" value="UniProtKB-KW"/>
</dbReference>
<reference evidence="8" key="1">
    <citation type="submission" date="2024-06" db="EMBL/GenBank/DDBJ databases">
        <authorList>
            <person name="Ryan C."/>
        </authorList>
    </citation>
    <scope>NUCLEOTIDE SEQUENCE [LARGE SCALE GENOMIC DNA]</scope>
</reference>
<dbReference type="CDD" id="cd02440">
    <property type="entry name" value="AdoMet_MTases"/>
    <property type="match status" value="1"/>
</dbReference>
<dbReference type="PIRSF" id="PIRSF005739">
    <property type="entry name" value="O-mtase"/>
    <property type="match status" value="1"/>
</dbReference>
<evidence type="ECO:0000259" key="5">
    <source>
        <dbReference type="Pfam" id="PF00891"/>
    </source>
</evidence>
<dbReference type="PROSITE" id="PS51683">
    <property type="entry name" value="SAM_OMT_II"/>
    <property type="match status" value="1"/>
</dbReference>
<keyword evidence="1" id="KW-0489">Methyltransferase</keyword>
<dbReference type="Pfam" id="PF08100">
    <property type="entry name" value="Dimerisation"/>
    <property type="match status" value="1"/>
</dbReference>
<accession>A0ABC9FL68</accession>
<name>A0ABC9FL68_9POAL</name>
<dbReference type="InterPro" id="IPR029063">
    <property type="entry name" value="SAM-dependent_MTases_sf"/>
</dbReference>
<keyword evidence="2" id="KW-0808">Transferase</keyword>
<dbReference type="SUPFAM" id="SSF46785">
    <property type="entry name" value="Winged helix' DNA-binding domain"/>
    <property type="match status" value="1"/>
</dbReference>
<feature type="domain" description="O-methyltransferase dimerisation" evidence="6">
    <location>
        <begin position="29"/>
        <end position="117"/>
    </location>
</feature>
<evidence type="ECO:0000256" key="1">
    <source>
        <dbReference type="ARBA" id="ARBA00022603"/>
    </source>
</evidence>
<dbReference type="InterPro" id="IPR016461">
    <property type="entry name" value="COMT-like"/>
</dbReference>
<dbReference type="Gene3D" id="3.40.50.150">
    <property type="entry name" value="Vaccinia Virus protein VP39"/>
    <property type="match status" value="1"/>
</dbReference>
<dbReference type="InterPro" id="IPR036390">
    <property type="entry name" value="WH_DNA-bd_sf"/>
</dbReference>
<evidence type="ECO:0000256" key="2">
    <source>
        <dbReference type="ARBA" id="ARBA00022679"/>
    </source>
</evidence>
<dbReference type="FunFam" id="3.40.50.150:FF:000206">
    <property type="entry name" value="O-methyltransferase ZRP4"/>
    <property type="match status" value="1"/>
</dbReference>
<feature type="active site" description="Proton acceptor" evidence="4">
    <location>
        <position position="305"/>
    </location>
</feature>
<dbReference type="SUPFAM" id="SSF53335">
    <property type="entry name" value="S-adenosyl-L-methionine-dependent methyltransferases"/>
    <property type="match status" value="1"/>
</dbReference>
<organism evidence="7 8">
    <name type="scientific">Urochloa decumbens</name>
    <dbReference type="NCBI Taxonomy" id="240449"/>
    <lineage>
        <taxon>Eukaryota</taxon>
        <taxon>Viridiplantae</taxon>
        <taxon>Streptophyta</taxon>
        <taxon>Embryophyta</taxon>
        <taxon>Tracheophyta</taxon>
        <taxon>Spermatophyta</taxon>
        <taxon>Magnoliopsida</taxon>
        <taxon>Liliopsida</taxon>
        <taxon>Poales</taxon>
        <taxon>Poaceae</taxon>
        <taxon>PACMAD clade</taxon>
        <taxon>Panicoideae</taxon>
        <taxon>Panicodae</taxon>
        <taxon>Paniceae</taxon>
        <taxon>Melinidinae</taxon>
        <taxon>Urochloa</taxon>
    </lineage>
</organism>
<proteinExistence type="predicted"/>
<dbReference type="InterPro" id="IPR001077">
    <property type="entry name" value="COMT_C"/>
</dbReference>
<feature type="domain" description="O-methyltransferase C-terminal" evidence="5">
    <location>
        <begin position="150"/>
        <end position="381"/>
    </location>
</feature>
<dbReference type="PANTHER" id="PTHR11746">
    <property type="entry name" value="O-METHYLTRANSFERASE"/>
    <property type="match status" value="1"/>
</dbReference>
<dbReference type="FunFam" id="1.10.10.10:FF:000213">
    <property type="entry name" value="Coniferyl alcohol 9-O-methyltransferase"/>
    <property type="match status" value="1"/>
</dbReference>
<dbReference type="Gene3D" id="1.10.10.10">
    <property type="entry name" value="Winged helix-like DNA-binding domain superfamily/Winged helix DNA-binding domain"/>
    <property type="match status" value="1"/>
</dbReference>
<gene>
    <name evidence="7" type="ORF">URODEC1_LOCUS106150</name>
</gene>
<dbReference type="EMBL" id="OZ075116">
    <property type="protein sequence ID" value="CAL5076404.1"/>
    <property type="molecule type" value="Genomic_DNA"/>
</dbReference>
<evidence type="ECO:0000313" key="8">
    <source>
        <dbReference type="Proteomes" id="UP001497457"/>
    </source>
</evidence>
<keyword evidence="8" id="KW-1185">Reference proteome</keyword>
<evidence type="ECO:0000313" key="7">
    <source>
        <dbReference type="EMBL" id="CAL5076404.1"/>
    </source>
</evidence>